<feature type="domain" description="HTH luxR-type" evidence="3">
    <location>
        <begin position="157"/>
        <end position="222"/>
    </location>
</feature>
<evidence type="ECO:0000259" key="3">
    <source>
        <dbReference type="PROSITE" id="PS50043"/>
    </source>
</evidence>
<dbReference type="CDD" id="cd06170">
    <property type="entry name" value="LuxR_C_like"/>
    <property type="match status" value="1"/>
</dbReference>
<dbReference type="InterPro" id="IPR016032">
    <property type="entry name" value="Sig_transdc_resp-reg_C-effctor"/>
</dbReference>
<accession>A0A8J3P9G9</accession>
<dbReference type="RefSeq" id="WP_203695997.1">
    <property type="nucleotide sequence ID" value="NZ_BAAALC010000067.1"/>
</dbReference>
<dbReference type="EMBL" id="BONI01000061">
    <property type="protein sequence ID" value="GIG09241.1"/>
    <property type="molecule type" value="Genomic_DNA"/>
</dbReference>
<evidence type="ECO:0000313" key="4">
    <source>
        <dbReference type="EMBL" id="GIG09241.1"/>
    </source>
</evidence>
<dbReference type="SMART" id="SM00421">
    <property type="entry name" value="HTH_LUXR"/>
    <property type="match status" value="1"/>
</dbReference>
<dbReference type="PROSITE" id="PS50043">
    <property type="entry name" value="HTH_LUXR_2"/>
    <property type="match status" value="1"/>
</dbReference>
<protein>
    <submittedName>
        <fullName evidence="4">DNA-binding response regulator</fullName>
    </submittedName>
</protein>
<reference evidence="4 5" key="1">
    <citation type="submission" date="2021-01" db="EMBL/GenBank/DDBJ databases">
        <title>Whole genome shotgun sequence of Catellatospora coxensis NBRC 107359.</title>
        <authorList>
            <person name="Komaki H."/>
            <person name="Tamura T."/>
        </authorList>
    </citation>
    <scope>NUCLEOTIDE SEQUENCE [LARGE SCALE GENOMIC DNA]</scope>
    <source>
        <strain evidence="4 5">NBRC 107359</strain>
    </source>
</reference>
<dbReference type="Pfam" id="PF00196">
    <property type="entry name" value="GerE"/>
    <property type="match status" value="1"/>
</dbReference>
<keyword evidence="1 4" id="KW-0238">DNA-binding</keyword>
<comment type="caution">
    <text evidence="4">The sequence shown here is derived from an EMBL/GenBank/DDBJ whole genome shotgun (WGS) entry which is preliminary data.</text>
</comment>
<organism evidence="4 5">
    <name type="scientific">Catellatospora coxensis</name>
    <dbReference type="NCBI Taxonomy" id="310354"/>
    <lineage>
        <taxon>Bacteria</taxon>
        <taxon>Bacillati</taxon>
        <taxon>Actinomycetota</taxon>
        <taxon>Actinomycetes</taxon>
        <taxon>Micromonosporales</taxon>
        <taxon>Micromonosporaceae</taxon>
        <taxon>Catellatospora</taxon>
    </lineage>
</organism>
<sequence length="228" mass="24001">MLTQASLGATPRIRALISDDNLLVRLGIRSVLETSDRISVIGEAACPAETAGRAVSLAADVIVTSRAVPSGHDAPRPVHRPAVLVVAHSAEQHLVVQALRDGAIGYLVHGQFAAADLVKAVVATAGGHPYMSPGAVAAVVESLRTPASTPEPEPEPEPGPRGLVSRREAELMDNIVRGRTNREIAGRLYITEKTVKNHVNHIYLKLGARTRAEAIAIWLGLADGQPAA</sequence>
<dbReference type="SUPFAM" id="SSF46894">
    <property type="entry name" value="C-terminal effector domain of the bipartite response regulators"/>
    <property type="match status" value="1"/>
</dbReference>
<dbReference type="GO" id="GO:0006355">
    <property type="term" value="P:regulation of DNA-templated transcription"/>
    <property type="evidence" value="ECO:0007669"/>
    <property type="project" value="InterPro"/>
</dbReference>
<gene>
    <name evidence="4" type="ORF">Cco03nite_59410</name>
</gene>
<proteinExistence type="predicted"/>
<dbReference type="PANTHER" id="PTHR43214">
    <property type="entry name" value="TWO-COMPONENT RESPONSE REGULATOR"/>
    <property type="match status" value="1"/>
</dbReference>
<feature type="region of interest" description="Disordered" evidence="2">
    <location>
        <begin position="144"/>
        <end position="166"/>
    </location>
</feature>
<evidence type="ECO:0000256" key="2">
    <source>
        <dbReference type="SAM" id="MobiDB-lite"/>
    </source>
</evidence>
<name>A0A8J3P9G9_9ACTN</name>
<dbReference type="Proteomes" id="UP000630887">
    <property type="component" value="Unassembled WGS sequence"/>
</dbReference>
<dbReference type="PANTHER" id="PTHR43214:SF43">
    <property type="entry name" value="TWO-COMPONENT RESPONSE REGULATOR"/>
    <property type="match status" value="1"/>
</dbReference>
<dbReference type="InterPro" id="IPR011006">
    <property type="entry name" value="CheY-like_superfamily"/>
</dbReference>
<keyword evidence="5" id="KW-1185">Reference proteome</keyword>
<dbReference type="InterPro" id="IPR039420">
    <property type="entry name" value="WalR-like"/>
</dbReference>
<dbReference type="SUPFAM" id="SSF52172">
    <property type="entry name" value="CheY-like"/>
    <property type="match status" value="1"/>
</dbReference>
<dbReference type="GO" id="GO:0003677">
    <property type="term" value="F:DNA binding"/>
    <property type="evidence" value="ECO:0007669"/>
    <property type="project" value="UniProtKB-KW"/>
</dbReference>
<dbReference type="AlphaFoldDB" id="A0A8J3P9G9"/>
<dbReference type="PRINTS" id="PR00038">
    <property type="entry name" value="HTHLUXR"/>
</dbReference>
<dbReference type="Gene3D" id="3.40.50.2300">
    <property type="match status" value="1"/>
</dbReference>
<dbReference type="InterPro" id="IPR000792">
    <property type="entry name" value="Tscrpt_reg_LuxR_C"/>
</dbReference>
<evidence type="ECO:0000313" key="5">
    <source>
        <dbReference type="Proteomes" id="UP000630887"/>
    </source>
</evidence>
<dbReference type="PROSITE" id="PS00622">
    <property type="entry name" value="HTH_LUXR_1"/>
    <property type="match status" value="1"/>
</dbReference>
<evidence type="ECO:0000256" key="1">
    <source>
        <dbReference type="ARBA" id="ARBA00023125"/>
    </source>
</evidence>